<evidence type="ECO:0000313" key="1">
    <source>
        <dbReference type="EMBL" id="MCA2016148.1"/>
    </source>
</evidence>
<comment type="caution">
    <text evidence="1">The sequence shown here is derived from an EMBL/GenBank/DDBJ whole genome shotgun (WGS) entry which is preliminary data.</text>
</comment>
<evidence type="ECO:0000313" key="2">
    <source>
        <dbReference type="Proteomes" id="UP001199044"/>
    </source>
</evidence>
<dbReference type="Proteomes" id="UP001199044">
    <property type="component" value="Unassembled WGS sequence"/>
</dbReference>
<accession>A0ABS7YKE5</accession>
<reference evidence="2" key="1">
    <citation type="submission" date="2023-07" db="EMBL/GenBank/DDBJ databases">
        <title>Molecular identification of indigenous halophilic bacteria isolated from red sea cost, biodegradation of synthetic dyes and assessment of degraded metabolite toxicity.</title>
        <authorList>
            <person name="Chaieb K."/>
            <person name="Altayb H.N."/>
        </authorList>
    </citation>
    <scope>NUCLEOTIDE SEQUENCE [LARGE SCALE GENOMIC DNA]</scope>
    <source>
        <strain evidence="2">K20</strain>
    </source>
</reference>
<name>A0ABS7YKE5_9VIBR</name>
<proteinExistence type="predicted"/>
<protein>
    <submittedName>
        <fullName evidence="1">Uncharacterized protein</fullName>
    </submittedName>
</protein>
<dbReference type="EMBL" id="JAIWIU010000048">
    <property type="protein sequence ID" value="MCA2016148.1"/>
    <property type="molecule type" value="Genomic_DNA"/>
</dbReference>
<dbReference type="RefSeq" id="WP_225250276.1">
    <property type="nucleotide sequence ID" value="NZ_JAIWIU010000048.1"/>
</dbReference>
<keyword evidence="2" id="KW-1185">Reference proteome</keyword>
<sequence length="243" mass="27766">MNQTVRFAMELFQRGDEQGLVVQKYSSILSKKTIETAVNRVNRITQEIDRHEVKISFDSWKDATTIDQYIRNTRLFALTAQKLRNKRTTSSEVIRFFKELESRLPADSLRLGILPTPFFAEVHKTIDVSVFIMQVAREINLLLTMGINCIELYIPLVHASLRQTALDFTRINELVSTKSNERSFYFQDFVYMYTNLALANASNYGLSEEVRTIISNGGTNANASDRTALTTRNLTGWIIAGVH</sequence>
<organism evidence="1 2">
    <name type="scientific">Vibrio tritonius</name>
    <dbReference type="NCBI Taxonomy" id="1435069"/>
    <lineage>
        <taxon>Bacteria</taxon>
        <taxon>Pseudomonadati</taxon>
        <taxon>Pseudomonadota</taxon>
        <taxon>Gammaproteobacteria</taxon>
        <taxon>Vibrionales</taxon>
        <taxon>Vibrionaceae</taxon>
        <taxon>Vibrio</taxon>
    </lineage>
</organism>
<gene>
    <name evidence="1" type="ORF">LDJ79_08500</name>
</gene>